<name>Q1ASY6_RUBXD</name>
<dbReference type="GO" id="GO:1901137">
    <property type="term" value="P:carbohydrate derivative biosynthetic process"/>
    <property type="evidence" value="ECO:0007669"/>
    <property type="project" value="UniProtKB-ARBA"/>
</dbReference>
<accession>Q1ASY6</accession>
<reference evidence="4 5" key="1">
    <citation type="submission" date="2006-06" db="EMBL/GenBank/DDBJ databases">
        <title>Complete sequence of Rubrobacter xylanophilus DSM 9941.</title>
        <authorList>
            <consortium name="US DOE Joint Genome Institute"/>
            <person name="Copeland A."/>
            <person name="Lucas S."/>
            <person name="Lapidus A."/>
            <person name="Barry K."/>
            <person name="Detter J.C."/>
            <person name="Glavina del Rio T."/>
            <person name="Hammon N."/>
            <person name="Israni S."/>
            <person name="Dalin E."/>
            <person name="Tice H."/>
            <person name="Pitluck S."/>
            <person name="Munk A.C."/>
            <person name="Brettin T."/>
            <person name="Bruce D."/>
            <person name="Han C."/>
            <person name="Tapia R."/>
            <person name="Gilna P."/>
            <person name="Schmutz J."/>
            <person name="Larimer F."/>
            <person name="Land M."/>
            <person name="Hauser L."/>
            <person name="Kyrpides N."/>
            <person name="Lykidis A."/>
            <person name="da Costa M.S."/>
            <person name="Rainey F.A."/>
            <person name="Empadinhas N."/>
            <person name="Jolivet E."/>
            <person name="Battista J.R."/>
            <person name="Richardson P."/>
        </authorList>
    </citation>
    <scope>NUCLEOTIDE SEQUENCE [LARGE SCALE GENOMIC DNA]</scope>
    <source>
        <strain evidence="5">DSM 9941 / JCM 11954 / NBRC 16129 / PRD-1</strain>
    </source>
</reference>
<proteinExistence type="predicted"/>
<protein>
    <submittedName>
        <fullName evidence="4">Glycosyl transferase, group 1</fullName>
    </submittedName>
</protein>
<dbReference type="OrthoDB" id="6286688at2"/>
<dbReference type="KEGG" id="rxy:Rxyl_2575"/>
<keyword evidence="1" id="KW-0328">Glycosyltransferase</keyword>
<dbReference type="PANTHER" id="PTHR45947">
    <property type="entry name" value="SULFOQUINOVOSYL TRANSFERASE SQD2"/>
    <property type="match status" value="1"/>
</dbReference>
<dbReference type="SUPFAM" id="SSF53756">
    <property type="entry name" value="UDP-Glycosyltransferase/glycogen phosphorylase"/>
    <property type="match status" value="1"/>
</dbReference>
<evidence type="ECO:0000256" key="2">
    <source>
        <dbReference type="ARBA" id="ARBA00022679"/>
    </source>
</evidence>
<feature type="domain" description="Glycosyltransferase subfamily 4-like N-terminal" evidence="3">
    <location>
        <begin position="27"/>
        <end position="150"/>
    </location>
</feature>
<dbReference type="Gene3D" id="3.40.50.2000">
    <property type="entry name" value="Glycogen Phosphorylase B"/>
    <property type="match status" value="2"/>
</dbReference>
<dbReference type="EMBL" id="CP000386">
    <property type="protein sequence ID" value="ABG05492.1"/>
    <property type="molecule type" value="Genomic_DNA"/>
</dbReference>
<evidence type="ECO:0000256" key="1">
    <source>
        <dbReference type="ARBA" id="ARBA00022676"/>
    </source>
</evidence>
<keyword evidence="2 4" id="KW-0808">Transferase</keyword>
<dbReference type="CAZy" id="GT4">
    <property type="family name" value="Glycosyltransferase Family 4"/>
</dbReference>
<sequence>MRVAFVTVGDPGRRTGGHLYNRIVLCGLARRGFEVRWFVPCGASPEEQDAAAAGFGRSFDPSRFDAVLVDALARRLCGPHLARWRRARPVVVLVHELPSVAGSGGAGEERFEEALLGASLLVAVSGEVRDTLLRRGASAGRVRVVPPGYDRLGPAGAPERGAEGPVRVLCVGQWIPRKGILELVRAWRGLGEAGARLALVGETGADAGYAAAVRRAAEGDASIRVCGVLSDEGLRAAYAASDVFALLSRYEGYGMAYAEALAWGLPVVGCRAGPVPEVVGGAGLLVEPGDEGGAREALRALVRDAGLRRRLSLAARRRARALPSWGEAVEGLARALGEA</sequence>
<dbReference type="eggNOG" id="COG0438">
    <property type="taxonomic scope" value="Bacteria"/>
</dbReference>
<dbReference type="Proteomes" id="UP000006637">
    <property type="component" value="Chromosome"/>
</dbReference>
<dbReference type="Pfam" id="PF13439">
    <property type="entry name" value="Glyco_transf_4"/>
    <property type="match status" value="1"/>
</dbReference>
<dbReference type="InterPro" id="IPR050194">
    <property type="entry name" value="Glycosyltransferase_grp1"/>
</dbReference>
<dbReference type="PANTHER" id="PTHR45947:SF3">
    <property type="entry name" value="SULFOQUINOVOSYL TRANSFERASE SQD2"/>
    <property type="match status" value="1"/>
</dbReference>
<dbReference type="RefSeq" id="WP_011565501.1">
    <property type="nucleotide sequence ID" value="NC_008148.1"/>
</dbReference>
<keyword evidence="5" id="KW-1185">Reference proteome</keyword>
<organism evidence="4 5">
    <name type="scientific">Rubrobacter xylanophilus (strain DSM 9941 / JCM 11954 / NBRC 16129 / PRD-1)</name>
    <dbReference type="NCBI Taxonomy" id="266117"/>
    <lineage>
        <taxon>Bacteria</taxon>
        <taxon>Bacillati</taxon>
        <taxon>Actinomycetota</taxon>
        <taxon>Rubrobacteria</taxon>
        <taxon>Rubrobacterales</taxon>
        <taxon>Rubrobacteraceae</taxon>
        <taxon>Rubrobacter</taxon>
    </lineage>
</organism>
<dbReference type="GO" id="GO:0016758">
    <property type="term" value="F:hexosyltransferase activity"/>
    <property type="evidence" value="ECO:0007669"/>
    <property type="project" value="TreeGrafter"/>
</dbReference>
<evidence type="ECO:0000313" key="5">
    <source>
        <dbReference type="Proteomes" id="UP000006637"/>
    </source>
</evidence>
<dbReference type="InterPro" id="IPR028098">
    <property type="entry name" value="Glyco_trans_4-like_N"/>
</dbReference>
<evidence type="ECO:0000259" key="3">
    <source>
        <dbReference type="Pfam" id="PF13439"/>
    </source>
</evidence>
<dbReference type="Pfam" id="PF13692">
    <property type="entry name" value="Glyco_trans_1_4"/>
    <property type="match status" value="1"/>
</dbReference>
<dbReference type="CDD" id="cd03801">
    <property type="entry name" value="GT4_PimA-like"/>
    <property type="match status" value="1"/>
</dbReference>
<dbReference type="HOGENOM" id="CLU_009583_16_0_11"/>
<gene>
    <name evidence="4" type="ordered locus">Rxyl_2575</name>
</gene>
<dbReference type="AlphaFoldDB" id="Q1ASY6"/>
<dbReference type="STRING" id="266117.Rxyl_2575"/>
<evidence type="ECO:0000313" key="4">
    <source>
        <dbReference type="EMBL" id="ABG05492.1"/>
    </source>
</evidence>